<evidence type="ECO:0000256" key="1">
    <source>
        <dbReference type="ARBA" id="ARBA00005790"/>
    </source>
</evidence>
<dbReference type="EC" id="2.7.4.8" evidence="2"/>
<sequence>MDLNKPLFIITGPSAVGKTAVVTGILQSNIPVDKVITTTSRVPRAGEIDGVNYHFVSQEQFETLVRDDKMFEWAEYAGNFYGSQRADVEKIFEHNQYPLWVLDSQGADFLKDHYKNTYVIFLVPSAFDILRTRMEKRGMAEADIRRRLKIARSELDQAPKYDVRVINYDGQLSKIVAEVAEIIRGKIEG</sequence>
<dbReference type="Pfam" id="PF00625">
    <property type="entry name" value="Guanylate_kin"/>
    <property type="match status" value="1"/>
</dbReference>
<dbReference type="PANTHER" id="PTHR23117">
    <property type="entry name" value="GUANYLATE KINASE-RELATED"/>
    <property type="match status" value="1"/>
</dbReference>
<dbReference type="InterPro" id="IPR027417">
    <property type="entry name" value="P-loop_NTPase"/>
</dbReference>
<keyword evidence="5" id="KW-0418">Kinase</keyword>
<evidence type="ECO:0000313" key="8">
    <source>
        <dbReference type="EMBL" id="OGB73479.1"/>
    </source>
</evidence>
<comment type="caution">
    <text evidence="8">The sequence shown here is derived from an EMBL/GenBank/DDBJ whole genome shotgun (WGS) entry which is preliminary data.</text>
</comment>
<dbReference type="InterPro" id="IPR008145">
    <property type="entry name" value="GK/Ca_channel_bsu"/>
</dbReference>
<evidence type="ECO:0000256" key="2">
    <source>
        <dbReference type="ARBA" id="ARBA00012961"/>
    </source>
</evidence>
<dbReference type="GO" id="GO:0005829">
    <property type="term" value="C:cytosol"/>
    <property type="evidence" value="ECO:0007669"/>
    <property type="project" value="TreeGrafter"/>
</dbReference>
<evidence type="ECO:0000256" key="3">
    <source>
        <dbReference type="ARBA" id="ARBA00016296"/>
    </source>
</evidence>
<dbReference type="PROSITE" id="PS00856">
    <property type="entry name" value="GUANYLATE_KINASE_1"/>
    <property type="match status" value="1"/>
</dbReference>
<dbReference type="CDD" id="cd00071">
    <property type="entry name" value="GMPK"/>
    <property type="match status" value="1"/>
</dbReference>
<dbReference type="InterPro" id="IPR008144">
    <property type="entry name" value="Guanylate_kin-like_dom"/>
</dbReference>
<dbReference type="PROSITE" id="PS50052">
    <property type="entry name" value="GUANYLATE_KINASE_2"/>
    <property type="match status" value="1"/>
</dbReference>
<keyword evidence="4" id="KW-0808">Transferase</keyword>
<proteinExistence type="inferred from homology"/>
<gene>
    <name evidence="8" type="ORF">A3K51_01300</name>
</gene>
<evidence type="ECO:0000259" key="7">
    <source>
        <dbReference type="PROSITE" id="PS50052"/>
    </source>
</evidence>
<reference evidence="8 9" key="1">
    <citation type="journal article" date="2016" name="Nat. Commun.">
        <title>Thousands of microbial genomes shed light on interconnected biogeochemical processes in an aquifer system.</title>
        <authorList>
            <person name="Anantharaman K."/>
            <person name="Brown C.T."/>
            <person name="Hug L.A."/>
            <person name="Sharon I."/>
            <person name="Castelle C.J."/>
            <person name="Probst A.J."/>
            <person name="Thomas B.C."/>
            <person name="Singh A."/>
            <person name="Wilkins M.J."/>
            <person name="Karaoz U."/>
            <person name="Brodie E.L."/>
            <person name="Williams K.H."/>
            <person name="Hubbard S.S."/>
            <person name="Banfield J.F."/>
        </authorList>
    </citation>
    <scope>NUCLEOTIDE SEQUENCE [LARGE SCALE GENOMIC DNA]</scope>
</reference>
<organism evidence="8 9">
    <name type="scientific">candidate division Kazan bacterium RIFCSPLOWO2_01_FULL_45_19</name>
    <dbReference type="NCBI Taxonomy" id="1798538"/>
    <lineage>
        <taxon>Bacteria</taxon>
        <taxon>Bacteria division Kazan-3B-28</taxon>
    </lineage>
</organism>
<dbReference type="EMBL" id="METD01000001">
    <property type="protein sequence ID" value="OGB73479.1"/>
    <property type="molecule type" value="Genomic_DNA"/>
</dbReference>
<protein>
    <recommendedName>
        <fullName evidence="3">Guanylate kinase</fullName>
        <ecNumber evidence="2">2.7.4.8</ecNumber>
    </recommendedName>
    <alternativeName>
        <fullName evidence="6">GMP kinase</fullName>
    </alternativeName>
</protein>
<comment type="similarity">
    <text evidence="1">Belongs to the guanylate kinase family.</text>
</comment>
<dbReference type="InterPro" id="IPR020590">
    <property type="entry name" value="Guanylate_kinase_CS"/>
</dbReference>
<dbReference type="AlphaFoldDB" id="A0A1F4NPV4"/>
<dbReference type="Gene3D" id="3.30.63.10">
    <property type="entry name" value="Guanylate Kinase phosphate binding domain"/>
    <property type="match status" value="1"/>
</dbReference>
<name>A0A1F4NPV4_UNCK3</name>
<feature type="domain" description="Guanylate kinase-like" evidence="7">
    <location>
        <begin position="5"/>
        <end position="184"/>
    </location>
</feature>
<dbReference type="FunFam" id="3.30.63.10:FF:000002">
    <property type="entry name" value="Guanylate kinase 1"/>
    <property type="match status" value="1"/>
</dbReference>
<dbReference type="PANTHER" id="PTHR23117:SF13">
    <property type="entry name" value="GUANYLATE KINASE"/>
    <property type="match status" value="1"/>
</dbReference>
<dbReference type="Gene3D" id="3.40.50.300">
    <property type="entry name" value="P-loop containing nucleotide triphosphate hydrolases"/>
    <property type="match status" value="1"/>
</dbReference>
<evidence type="ECO:0000256" key="5">
    <source>
        <dbReference type="ARBA" id="ARBA00022777"/>
    </source>
</evidence>
<dbReference type="GO" id="GO:0004385">
    <property type="term" value="F:GMP kinase activity"/>
    <property type="evidence" value="ECO:0007669"/>
    <property type="project" value="UniProtKB-EC"/>
</dbReference>
<dbReference type="SMART" id="SM00072">
    <property type="entry name" value="GuKc"/>
    <property type="match status" value="1"/>
</dbReference>
<evidence type="ECO:0000256" key="6">
    <source>
        <dbReference type="ARBA" id="ARBA00030128"/>
    </source>
</evidence>
<dbReference type="Proteomes" id="UP000178085">
    <property type="component" value="Unassembled WGS sequence"/>
</dbReference>
<accession>A0A1F4NPV4</accession>
<evidence type="ECO:0000256" key="4">
    <source>
        <dbReference type="ARBA" id="ARBA00022679"/>
    </source>
</evidence>
<evidence type="ECO:0000313" key="9">
    <source>
        <dbReference type="Proteomes" id="UP000178085"/>
    </source>
</evidence>
<dbReference type="SUPFAM" id="SSF52540">
    <property type="entry name" value="P-loop containing nucleoside triphosphate hydrolases"/>
    <property type="match status" value="1"/>
</dbReference>